<evidence type="ECO:0000256" key="1">
    <source>
        <dbReference type="SAM" id="Phobius"/>
    </source>
</evidence>
<dbReference type="GeneID" id="27905950"/>
<organism evidence="2 3">
    <name type="scientific">Sphaerulina musiva (strain SO2202)</name>
    <name type="common">Poplar stem canker fungus</name>
    <name type="synonym">Septoria musiva</name>
    <dbReference type="NCBI Taxonomy" id="692275"/>
    <lineage>
        <taxon>Eukaryota</taxon>
        <taxon>Fungi</taxon>
        <taxon>Dikarya</taxon>
        <taxon>Ascomycota</taxon>
        <taxon>Pezizomycotina</taxon>
        <taxon>Dothideomycetes</taxon>
        <taxon>Dothideomycetidae</taxon>
        <taxon>Mycosphaerellales</taxon>
        <taxon>Mycosphaerellaceae</taxon>
        <taxon>Sphaerulina</taxon>
    </lineage>
</organism>
<dbReference type="EMBL" id="KB456262">
    <property type="protein sequence ID" value="EMF13965.1"/>
    <property type="molecule type" value="Genomic_DNA"/>
</dbReference>
<keyword evidence="3" id="KW-1185">Reference proteome</keyword>
<dbReference type="AlphaFoldDB" id="M3D739"/>
<protein>
    <submittedName>
        <fullName evidence="2">Uncharacterized protein</fullName>
    </submittedName>
</protein>
<sequence length="69" mass="8084">LTFINSFGLYRNVYRMLIGFYFIFVGLSFYKRARRANVLPFTIRLHSSNFSDVLLAIKCLTALERSIEV</sequence>
<gene>
    <name evidence="2" type="ORF">SEPMUDRAFT_41081</name>
</gene>
<dbReference type="Proteomes" id="UP000016931">
    <property type="component" value="Unassembled WGS sequence"/>
</dbReference>
<dbReference type="HOGENOM" id="CLU_183427_0_0_1"/>
<evidence type="ECO:0000313" key="3">
    <source>
        <dbReference type="Proteomes" id="UP000016931"/>
    </source>
</evidence>
<keyword evidence="1" id="KW-0812">Transmembrane</keyword>
<name>M3D739_SPHMS</name>
<accession>M3D739</accession>
<proteinExistence type="predicted"/>
<dbReference type="OrthoDB" id="5372708at2759"/>
<dbReference type="OMA" id="RMLIGFY"/>
<feature type="non-terminal residue" evidence="2">
    <location>
        <position position="1"/>
    </location>
</feature>
<evidence type="ECO:0000313" key="2">
    <source>
        <dbReference type="EMBL" id="EMF13965.1"/>
    </source>
</evidence>
<feature type="transmembrane region" description="Helical" evidence="1">
    <location>
        <begin position="12"/>
        <end position="30"/>
    </location>
</feature>
<keyword evidence="1" id="KW-0472">Membrane</keyword>
<dbReference type="eggNOG" id="ENOG502RHCW">
    <property type="taxonomic scope" value="Eukaryota"/>
</dbReference>
<reference evidence="2 3" key="1">
    <citation type="journal article" date="2012" name="PLoS Pathog.">
        <title>Diverse lifestyles and strategies of plant pathogenesis encoded in the genomes of eighteen Dothideomycetes fungi.</title>
        <authorList>
            <person name="Ohm R.A."/>
            <person name="Feau N."/>
            <person name="Henrissat B."/>
            <person name="Schoch C.L."/>
            <person name="Horwitz B.A."/>
            <person name="Barry K.W."/>
            <person name="Condon B.J."/>
            <person name="Copeland A.C."/>
            <person name="Dhillon B."/>
            <person name="Glaser F."/>
            <person name="Hesse C.N."/>
            <person name="Kosti I."/>
            <person name="LaButti K."/>
            <person name="Lindquist E.A."/>
            <person name="Lucas S."/>
            <person name="Salamov A.A."/>
            <person name="Bradshaw R.E."/>
            <person name="Ciuffetti L."/>
            <person name="Hamelin R.C."/>
            <person name="Kema G.H.J."/>
            <person name="Lawrence C."/>
            <person name="Scott J.A."/>
            <person name="Spatafora J.W."/>
            <person name="Turgeon B.G."/>
            <person name="de Wit P.J.G.M."/>
            <person name="Zhong S."/>
            <person name="Goodwin S.B."/>
            <person name="Grigoriev I.V."/>
        </authorList>
    </citation>
    <scope>NUCLEOTIDE SEQUENCE [LARGE SCALE GENOMIC DNA]</scope>
    <source>
        <strain evidence="2 3">SO2202</strain>
    </source>
</reference>
<keyword evidence="1" id="KW-1133">Transmembrane helix</keyword>
<dbReference type="RefSeq" id="XP_016762086.1">
    <property type="nucleotide sequence ID" value="XM_016908813.1"/>
</dbReference>